<organism evidence="4 5">
    <name type="scientific">Nonomuraea montanisoli</name>
    <dbReference type="NCBI Taxonomy" id="2741721"/>
    <lineage>
        <taxon>Bacteria</taxon>
        <taxon>Bacillati</taxon>
        <taxon>Actinomycetota</taxon>
        <taxon>Actinomycetes</taxon>
        <taxon>Streptosporangiales</taxon>
        <taxon>Streptosporangiaceae</taxon>
        <taxon>Nonomuraea</taxon>
    </lineage>
</organism>
<sequence length="319" mass="34900">MRPDRARPDGESLRHVAVPYDSDEDFLRLLLPRVRGALREGRRVLAVVTPARLALLQEALGDDAGRLDSRAHGSWYAHPHRALAAHHEYTLGRRTLVIGEPPWAGRAEREMREWIRYESVINAALGGAAAELLCLYGPHGVPEEARAHVPLTHPYLLGPYGETPSPGFVEPHELVLTGDDQPLPGPSGQVESVRFTAPELRRLRHTVGDYARAAGMDRDLAASLVLSVSEIAANSVEHGAGHGTITMWVNGRELICELADPGGALEDPLPGYIPPEPESSRGYGLWISRQLCDLVELRTDDGTLRVRLHMRLGGRQGTG</sequence>
<dbReference type="Gene3D" id="3.30.565.10">
    <property type="entry name" value="Histidine kinase-like ATPase, C-terminal domain"/>
    <property type="match status" value="1"/>
</dbReference>
<dbReference type="SUPFAM" id="SSF55874">
    <property type="entry name" value="ATPase domain of HSP90 chaperone/DNA topoisomerase II/histidine kinase"/>
    <property type="match status" value="1"/>
</dbReference>
<dbReference type="PANTHER" id="PTHR35526:SF3">
    <property type="entry name" value="ANTI-SIGMA-F FACTOR RSBW"/>
    <property type="match status" value="1"/>
</dbReference>
<dbReference type="EMBL" id="JABWGN010000010">
    <property type="protein sequence ID" value="NUW34861.1"/>
    <property type="molecule type" value="Genomic_DNA"/>
</dbReference>
<dbReference type="InterPro" id="IPR050267">
    <property type="entry name" value="Anti-sigma-factor_SerPK"/>
</dbReference>
<feature type="domain" description="MEDS" evidence="3">
    <location>
        <begin position="14"/>
        <end position="154"/>
    </location>
</feature>
<gene>
    <name evidence="4" type="ORF">HTZ77_26020</name>
</gene>
<proteinExistence type="predicted"/>
<reference evidence="4 5" key="1">
    <citation type="submission" date="2020-06" db="EMBL/GenBank/DDBJ databases">
        <title>Nonomuraea sp. SMC257, a novel actinomycete isolated from soil.</title>
        <authorList>
            <person name="Chanama M."/>
        </authorList>
    </citation>
    <scope>NUCLEOTIDE SEQUENCE [LARGE SCALE GENOMIC DNA]</scope>
    <source>
        <strain evidence="4 5">SMC257</strain>
    </source>
</reference>
<accession>A0A7Y6M5P1</accession>
<evidence type="ECO:0000313" key="5">
    <source>
        <dbReference type="Proteomes" id="UP000586042"/>
    </source>
</evidence>
<dbReference type="RefSeq" id="WP_175592314.1">
    <property type="nucleotide sequence ID" value="NZ_JABWGN010000010.1"/>
</dbReference>
<feature type="domain" description="Histidine kinase/HSP90-like ATPase" evidence="2">
    <location>
        <begin position="199"/>
        <end position="308"/>
    </location>
</feature>
<dbReference type="InterPro" id="IPR025847">
    <property type="entry name" value="MEDS_domain"/>
</dbReference>
<dbReference type="InterPro" id="IPR003594">
    <property type="entry name" value="HATPase_dom"/>
</dbReference>
<keyword evidence="4" id="KW-0808">Transferase</keyword>
<comment type="caution">
    <text evidence="4">The sequence shown here is derived from an EMBL/GenBank/DDBJ whole genome shotgun (WGS) entry which is preliminary data.</text>
</comment>
<dbReference type="Pfam" id="PF13581">
    <property type="entry name" value="HATPase_c_2"/>
    <property type="match status" value="1"/>
</dbReference>
<dbReference type="InterPro" id="IPR047718">
    <property type="entry name" value="RsbA-like_anti_sig"/>
</dbReference>
<dbReference type="AlphaFoldDB" id="A0A7Y6M5P1"/>
<evidence type="ECO:0000259" key="3">
    <source>
        <dbReference type="Pfam" id="PF14417"/>
    </source>
</evidence>
<dbReference type="CDD" id="cd16936">
    <property type="entry name" value="HATPase_RsbW-like"/>
    <property type="match status" value="1"/>
</dbReference>
<evidence type="ECO:0000259" key="2">
    <source>
        <dbReference type="Pfam" id="PF13581"/>
    </source>
</evidence>
<dbReference type="InterPro" id="IPR036890">
    <property type="entry name" value="HATPase_C_sf"/>
</dbReference>
<dbReference type="PANTHER" id="PTHR35526">
    <property type="entry name" value="ANTI-SIGMA-F FACTOR RSBW-RELATED"/>
    <property type="match status" value="1"/>
</dbReference>
<keyword evidence="5" id="KW-1185">Reference proteome</keyword>
<keyword evidence="4" id="KW-0418">Kinase</keyword>
<evidence type="ECO:0000313" key="4">
    <source>
        <dbReference type="EMBL" id="NUW34861.1"/>
    </source>
</evidence>
<dbReference type="NCBIfam" id="NF041045">
    <property type="entry name" value="RsbA_anti_sig"/>
    <property type="match status" value="1"/>
</dbReference>
<dbReference type="Proteomes" id="UP000586042">
    <property type="component" value="Unassembled WGS sequence"/>
</dbReference>
<dbReference type="GO" id="GO:0004674">
    <property type="term" value="F:protein serine/threonine kinase activity"/>
    <property type="evidence" value="ECO:0007669"/>
    <property type="project" value="UniProtKB-KW"/>
</dbReference>
<protein>
    <submittedName>
        <fullName evidence="4">Sensor histidine kinase</fullName>
    </submittedName>
</protein>
<name>A0A7Y6M5P1_9ACTN</name>
<evidence type="ECO:0000256" key="1">
    <source>
        <dbReference type="ARBA" id="ARBA00022527"/>
    </source>
</evidence>
<keyword evidence="1" id="KW-0723">Serine/threonine-protein kinase</keyword>
<dbReference type="Pfam" id="PF14417">
    <property type="entry name" value="MEDS"/>
    <property type="match status" value="1"/>
</dbReference>